<dbReference type="EMBL" id="UOFY01000042">
    <property type="protein sequence ID" value="VAX09763.1"/>
    <property type="molecule type" value="Genomic_DNA"/>
</dbReference>
<dbReference type="PROSITE" id="PS51257">
    <property type="entry name" value="PROKAR_LIPOPROTEIN"/>
    <property type="match status" value="1"/>
</dbReference>
<gene>
    <name evidence="2" type="ORF">MNBD_GAMMA25-1259</name>
</gene>
<evidence type="ECO:0000313" key="2">
    <source>
        <dbReference type="EMBL" id="VAX09763.1"/>
    </source>
</evidence>
<reference evidence="2" key="1">
    <citation type="submission" date="2018-06" db="EMBL/GenBank/DDBJ databases">
        <authorList>
            <person name="Zhirakovskaya E."/>
        </authorList>
    </citation>
    <scope>NUCLEOTIDE SEQUENCE</scope>
</reference>
<evidence type="ECO:0000256" key="1">
    <source>
        <dbReference type="SAM" id="Coils"/>
    </source>
</evidence>
<dbReference type="InterPro" id="IPR011990">
    <property type="entry name" value="TPR-like_helical_dom_sf"/>
</dbReference>
<keyword evidence="1" id="KW-0175">Coiled coil</keyword>
<dbReference type="AlphaFoldDB" id="A0A3B1BCP3"/>
<proteinExistence type="predicted"/>
<organism evidence="2">
    <name type="scientific">hydrothermal vent metagenome</name>
    <dbReference type="NCBI Taxonomy" id="652676"/>
    <lineage>
        <taxon>unclassified sequences</taxon>
        <taxon>metagenomes</taxon>
        <taxon>ecological metagenomes</taxon>
    </lineage>
</organism>
<sequence>MIALKKLILLISFSLLAACSFLQSFHSQSPEYIEILIKEKQYGKAQNILQHSRQDHPDYPALMAQKKRLQKLSRQLETETLSQIEVFLNKNKWHQALQQLNHAREILPQSQTLKTTEQKFMLARQKRINELNMKVDIHKGIWLRDAEPLLDDLVKTQPDNYERRQQQQQFQQEKSRTLKNLARCADEAMNEELFELGRRCIMLVKQIDNTHKYTVSLEPAKAKLQAHDHAWHQQQNKISTELLKELKQGYSHDNLLRASLHLQKLSRYKQTTEEIKSISLLQQELNKGIAQSMDAGRQLYSEGKVSQALSIWISLRKITADNEALEAHINRAQRVLEKLERLGKSQPLHDKTPSFPKTQ</sequence>
<name>A0A3B1BCP3_9ZZZZ</name>
<accession>A0A3B1BCP3</accession>
<dbReference type="Gene3D" id="1.25.40.10">
    <property type="entry name" value="Tetratricopeptide repeat domain"/>
    <property type="match status" value="1"/>
</dbReference>
<protein>
    <submittedName>
        <fullName evidence="2">Uncharacterized protein</fullName>
    </submittedName>
</protein>
<feature type="coiled-coil region" evidence="1">
    <location>
        <begin position="315"/>
        <end position="342"/>
    </location>
</feature>